<dbReference type="EMBL" id="JARQWQ010000126">
    <property type="protein sequence ID" value="KAK2549408.1"/>
    <property type="molecule type" value="Genomic_DNA"/>
</dbReference>
<dbReference type="AlphaFoldDB" id="A0AAD9UTJ7"/>
<accession>A0AAD9UTJ7</accession>
<reference evidence="1" key="2">
    <citation type="journal article" date="2023" name="Science">
        <title>Genomic signatures of disease resistance in endangered staghorn corals.</title>
        <authorList>
            <person name="Vollmer S.V."/>
            <person name="Selwyn J.D."/>
            <person name="Despard B.A."/>
            <person name="Roesel C.L."/>
        </authorList>
    </citation>
    <scope>NUCLEOTIDE SEQUENCE</scope>
    <source>
        <strain evidence="1">K2</strain>
    </source>
</reference>
<dbReference type="Proteomes" id="UP001249851">
    <property type="component" value="Unassembled WGS sequence"/>
</dbReference>
<proteinExistence type="predicted"/>
<keyword evidence="2" id="KW-1185">Reference proteome</keyword>
<evidence type="ECO:0000313" key="1">
    <source>
        <dbReference type="EMBL" id="KAK2549408.1"/>
    </source>
</evidence>
<organism evidence="1 2">
    <name type="scientific">Acropora cervicornis</name>
    <name type="common">Staghorn coral</name>
    <dbReference type="NCBI Taxonomy" id="6130"/>
    <lineage>
        <taxon>Eukaryota</taxon>
        <taxon>Metazoa</taxon>
        <taxon>Cnidaria</taxon>
        <taxon>Anthozoa</taxon>
        <taxon>Hexacorallia</taxon>
        <taxon>Scleractinia</taxon>
        <taxon>Astrocoeniina</taxon>
        <taxon>Acroporidae</taxon>
        <taxon>Acropora</taxon>
    </lineage>
</organism>
<protein>
    <submittedName>
        <fullName evidence="1">Uncharacterized protein</fullName>
    </submittedName>
</protein>
<comment type="caution">
    <text evidence="1">The sequence shown here is derived from an EMBL/GenBank/DDBJ whole genome shotgun (WGS) entry which is preliminary data.</text>
</comment>
<evidence type="ECO:0000313" key="2">
    <source>
        <dbReference type="Proteomes" id="UP001249851"/>
    </source>
</evidence>
<reference evidence="1" key="1">
    <citation type="journal article" date="2023" name="G3 (Bethesda)">
        <title>Whole genome assembly and annotation of the endangered Caribbean coral Acropora cervicornis.</title>
        <authorList>
            <person name="Selwyn J.D."/>
            <person name="Vollmer S.V."/>
        </authorList>
    </citation>
    <scope>NUCLEOTIDE SEQUENCE</scope>
    <source>
        <strain evidence="1">K2</strain>
    </source>
</reference>
<gene>
    <name evidence="1" type="ORF">P5673_030080</name>
</gene>
<sequence>MFLQLWLRRINKVLICKKEGVSWRYPQRILKAPDKMNSNDVIITHDYGKAHVCCHRVSVNV</sequence>
<name>A0AAD9UTJ7_ACRCE</name>